<dbReference type="RefSeq" id="WP_184576182.1">
    <property type="nucleotide sequence ID" value="NZ_JACHJL010000016.1"/>
</dbReference>
<sequence>MSGNSGQSCGSLLSRRRSLGQALGSGRIAFHGFEDRQLSVGELTWRQRP</sequence>
<gene>
    <name evidence="1" type="ORF">FHS42_005521</name>
</gene>
<keyword evidence="2" id="KW-1185">Reference proteome</keyword>
<reference evidence="1 2" key="1">
    <citation type="submission" date="2020-08" db="EMBL/GenBank/DDBJ databases">
        <title>Genomic Encyclopedia of Type Strains, Phase III (KMG-III): the genomes of soil and plant-associated and newly described type strains.</title>
        <authorList>
            <person name="Whitman W."/>
        </authorList>
    </citation>
    <scope>NUCLEOTIDE SEQUENCE [LARGE SCALE GENOMIC DNA]</scope>
    <source>
        <strain evidence="1 2">CECT 8305</strain>
    </source>
</reference>
<evidence type="ECO:0000313" key="1">
    <source>
        <dbReference type="EMBL" id="MBB5938432.1"/>
    </source>
</evidence>
<proteinExistence type="predicted"/>
<dbReference type="EMBL" id="JACHJL010000016">
    <property type="protein sequence ID" value="MBB5938432.1"/>
    <property type="molecule type" value="Genomic_DNA"/>
</dbReference>
<organism evidence="1 2">
    <name type="scientific">Streptomyces zagrosensis</name>
    <dbReference type="NCBI Taxonomy" id="1042984"/>
    <lineage>
        <taxon>Bacteria</taxon>
        <taxon>Bacillati</taxon>
        <taxon>Actinomycetota</taxon>
        <taxon>Actinomycetes</taxon>
        <taxon>Kitasatosporales</taxon>
        <taxon>Streptomycetaceae</taxon>
        <taxon>Streptomyces</taxon>
    </lineage>
</organism>
<dbReference type="Proteomes" id="UP000588098">
    <property type="component" value="Unassembled WGS sequence"/>
</dbReference>
<comment type="caution">
    <text evidence="1">The sequence shown here is derived from an EMBL/GenBank/DDBJ whole genome shotgun (WGS) entry which is preliminary data.</text>
</comment>
<accession>A0A7W9V108</accession>
<evidence type="ECO:0000313" key="2">
    <source>
        <dbReference type="Proteomes" id="UP000588098"/>
    </source>
</evidence>
<dbReference type="AlphaFoldDB" id="A0A7W9V108"/>
<protein>
    <submittedName>
        <fullName evidence="1">Uncharacterized protein</fullName>
    </submittedName>
</protein>
<name>A0A7W9V108_9ACTN</name>